<dbReference type="EMBL" id="CM044703">
    <property type="protein sequence ID" value="KAI5670621.1"/>
    <property type="molecule type" value="Genomic_DNA"/>
</dbReference>
<dbReference type="Proteomes" id="UP001060085">
    <property type="component" value="Linkage Group LG03"/>
</dbReference>
<gene>
    <name evidence="1" type="ORF">M9H77_10985</name>
</gene>
<organism evidence="1 2">
    <name type="scientific">Catharanthus roseus</name>
    <name type="common">Madagascar periwinkle</name>
    <name type="synonym">Vinca rosea</name>
    <dbReference type="NCBI Taxonomy" id="4058"/>
    <lineage>
        <taxon>Eukaryota</taxon>
        <taxon>Viridiplantae</taxon>
        <taxon>Streptophyta</taxon>
        <taxon>Embryophyta</taxon>
        <taxon>Tracheophyta</taxon>
        <taxon>Spermatophyta</taxon>
        <taxon>Magnoliopsida</taxon>
        <taxon>eudicotyledons</taxon>
        <taxon>Gunneridae</taxon>
        <taxon>Pentapetalae</taxon>
        <taxon>asterids</taxon>
        <taxon>lamiids</taxon>
        <taxon>Gentianales</taxon>
        <taxon>Apocynaceae</taxon>
        <taxon>Rauvolfioideae</taxon>
        <taxon>Vinceae</taxon>
        <taxon>Catharanthinae</taxon>
        <taxon>Catharanthus</taxon>
    </lineage>
</organism>
<proteinExistence type="predicted"/>
<comment type="caution">
    <text evidence="1">The sequence shown here is derived from an EMBL/GenBank/DDBJ whole genome shotgun (WGS) entry which is preliminary data.</text>
</comment>
<evidence type="ECO:0000313" key="1">
    <source>
        <dbReference type="EMBL" id="KAI5670621.1"/>
    </source>
</evidence>
<protein>
    <submittedName>
        <fullName evidence="1">Uncharacterized protein</fullName>
    </submittedName>
</protein>
<sequence length="1417" mass="156860">MPSSGVEDLTKENDVPANAGLSETDEHPLEHEASAEKGDNAGADANEGVGEGRDGGEFEDEDEEEDVDFNPLLKETPSQEASSSLSSEIEGFDADSGGNVTLALVTDSKANPRHPVHEHPAGDTDQGEEIVTQTSQSSVEPYQKGPNGESLYGKRDGSGNKMDNNNDLVVEELNKLGHAKKPVMNLDDDTAICMRTRARYSLASFTLDELETFLQETDDDDDLQNVDDEEEYKKFLAAVLQGGDVDSQNVHGNGNIDDEDEENDADFELELEEALESDVDEDARDEIPEQLYEAVGRRPRTRQTRRQKASVERNKLMGQLKRPLRPLLPNALVRREPFSSLDGKSSMLNHAPDFLPPVNNGSINGFTPHQIGQLHCLIHEHVQLLIQVFSICVLEPSRRHIAPQVQEMISEMLRVRDHVLAWRRLPYPSFCFVPPHVHPSVPNDLSRTLVAPCINESSSVVDVRRSCSSGNNIVTPDISSSLKGTREGPRNGNNHDSSAWLPYINGPVHSILDVAPLRLVGSYIEDVYAVVQDYHRCQLGVSCDTRFEKEPLFPLYNSQASAELSDQDPRAAYPTSCVVPPASKSDQAPKRTMASALVERAKKQSVAPVPKEVAKLAQRFYPLFNPALYPHKPPPAPVANRVLFTDAEDELLALGLMEYNTDWKAIQQRFLPCKSKHQIFVRQKNRSSSKAPENPIKAVRKMKNSPLTAEEIVRIQEGLKTYKLDWMSIWKFIVPYRDPSLLPRQWRIANGTQKSYKSDANKKAKRRLYEMRRRSCKPSASANWHTSSEREDNSVDKASEENKNGSTQADREDEAYVHEAFLSDWRPGTSNATPNSPDLRQRQKSPPIQPMLTESSQVRELLNNSHTRDFQPPTSSEFQAAARSSSFSQSCPRAYRARRFNPPHLVKLAPDLPPVNLPPSVRVISQSAFKSYQGRTSSKALLVSHGAESGVKRVVKCTPNVAPIYPVKSRQVRSIPVNNDSRNQQQNNSVIRNNQVAEQNDESDLQMHPLLFQAPEDGHFQCYPLKSSSNASSSFNFLSGSPPQLNLTLFHNQRPASHAVNFLEKSLNLRGSTSSFGVDFHPLLQKSDDINCRMVGAQSAALLSASLDSSQDRCDQLGATPAISHVNNCSSAASVRPISPNEKINDLDLDIRLSFTSKRQKALGMREVNEFNTPGPMGNSLDPSWRGSENAMDSFNQSSQYRSAACTPERTISKLNSQVALDVSGAGENQNNVQDIEDQSLPEIVMEQEELSDSEDDIGENVEFECEEMADSEAEGSDSEPIIDIQNEDMENAATYADLDDEQCEPEQGVVGDADGDGKVSVTSDDHTKERKLDNSSGSLCLNLNSCPPPGSPGNMRIIEVSGSRKANSCDANHATLPLPESSAKPRTRTRMCNRDSYLSRSGSKRRKSGLNSDINS</sequence>
<accession>A0ACC0BD93</accession>
<name>A0ACC0BD93_CATRO</name>
<evidence type="ECO:0000313" key="2">
    <source>
        <dbReference type="Proteomes" id="UP001060085"/>
    </source>
</evidence>
<keyword evidence="2" id="KW-1185">Reference proteome</keyword>
<reference evidence="2" key="1">
    <citation type="journal article" date="2023" name="Nat. Plants">
        <title>Single-cell RNA sequencing provides a high-resolution roadmap for understanding the multicellular compartmentation of specialized metabolism.</title>
        <authorList>
            <person name="Sun S."/>
            <person name="Shen X."/>
            <person name="Li Y."/>
            <person name="Li Y."/>
            <person name="Wang S."/>
            <person name="Li R."/>
            <person name="Zhang H."/>
            <person name="Shen G."/>
            <person name="Guo B."/>
            <person name="Wei J."/>
            <person name="Xu J."/>
            <person name="St-Pierre B."/>
            <person name="Chen S."/>
            <person name="Sun C."/>
        </authorList>
    </citation>
    <scope>NUCLEOTIDE SEQUENCE [LARGE SCALE GENOMIC DNA]</scope>
</reference>